<proteinExistence type="predicted"/>
<dbReference type="Gene3D" id="3.40.50.1240">
    <property type="entry name" value="Phosphoglycerate mutase-like"/>
    <property type="match status" value="1"/>
</dbReference>
<reference evidence="3" key="1">
    <citation type="journal article" date="2019" name="Int. J. Syst. Evol. Microbiol.">
        <title>The Global Catalogue of Microorganisms (GCM) 10K type strain sequencing project: providing services to taxonomists for standard genome sequencing and annotation.</title>
        <authorList>
            <consortium name="The Broad Institute Genomics Platform"/>
            <consortium name="The Broad Institute Genome Sequencing Center for Infectious Disease"/>
            <person name="Wu L."/>
            <person name="Ma J."/>
        </authorList>
    </citation>
    <scope>NUCLEOTIDE SEQUENCE [LARGE SCALE GENOMIC DNA]</scope>
    <source>
        <strain evidence="3">JCM 12774</strain>
    </source>
</reference>
<sequence>MTRIGFVRHGVTEWNKERRAQGQSDIPLNESGRLQAQLLAERMKEEGWDCIYSSDLSRAKETAEIVASVIGLPVYTDQRLREMHKGKTEGTTLEERIARWGEKWENLELGIEADSSISSRGTSFISEVIALYPGRNILVVSHGALIALTVKALVPEQDINQHILNTSVTVLECNGVDWSCELFNCAQHLTGVAQRIR</sequence>
<dbReference type="Pfam" id="PF00300">
    <property type="entry name" value="His_Phos_1"/>
    <property type="match status" value="1"/>
</dbReference>
<evidence type="ECO:0000313" key="2">
    <source>
        <dbReference type="EMBL" id="GAA0398246.1"/>
    </source>
</evidence>
<dbReference type="PANTHER" id="PTHR46517:SF1">
    <property type="entry name" value="FRUCTOSE-2,6-BISPHOSPHATASE TIGAR"/>
    <property type="match status" value="1"/>
</dbReference>
<dbReference type="SUPFAM" id="SSF53254">
    <property type="entry name" value="Phosphoglycerate mutase-like"/>
    <property type="match status" value="1"/>
</dbReference>
<keyword evidence="3" id="KW-1185">Reference proteome</keyword>
<dbReference type="RefSeq" id="WP_343862777.1">
    <property type="nucleotide sequence ID" value="NZ_BAAACX010000014.1"/>
</dbReference>
<gene>
    <name evidence="2" type="primary">cobC</name>
    <name evidence="2" type="ORF">GCM10008933_31070</name>
</gene>
<accession>A0ABP3ID83</accession>
<dbReference type="EMBL" id="BAAACX010000014">
    <property type="protein sequence ID" value="GAA0398246.1"/>
    <property type="molecule type" value="Genomic_DNA"/>
</dbReference>
<dbReference type="InterPro" id="IPR029033">
    <property type="entry name" value="His_PPase_superfam"/>
</dbReference>
<comment type="caution">
    <text evidence="2">The sequence shown here is derived from an EMBL/GenBank/DDBJ whole genome shotgun (WGS) entry which is preliminary data.</text>
</comment>
<protein>
    <submittedName>
        <fullName evidence="2">Alpha-ribazole phosphatase</fullName>
    </submittedName>
</protein>
<keyword evidence="1" id="KW-0378">Hydrolase</keyword>
<dbReference type="PANTHER" id="PTHR46517">
    <property type="entry name" value="FRUCTOSE-2,6-BISPHOSPHATASE TIGAR"/>
    <property type="match status" value="1"/>
</dbReference>
<dbReference type="SMART" id="SM00855">
    <property type="entry name" value="PGAM"/>
    <property type="match status" value="1"/>
</dbReference>
<dbReference type="CDD" id="cd07067">
    <property type="entry name" value="HP_PGM_like"/>
    <property type="match status" value="1"/>
</dbReference>
<evidence type="ECO:0000313" key="3">
    <source>
        <dbReference type="Proteomes" id="UP001500340"/>
    </source>
</evidence>
<name>A0ABP3ID83_9BACL</name>
<evidence type="ECO:0000256" key="1">
    <source>
        <dbReference type="ARBA" id="ARBA00022801"/>
    </source>
</evidence>
<organism evidence="2 3">
    <name type="scientific">Paenibacillus motobuensis</name>
    <dbReference type="NCBI Taxonomy" id="295324"/>
    <lineage>
        <taxon>Bacteria</taxon>
        <taxon>Bacillati</taxon>
        <taxon>Bacillota</taxon>
        <taxon>Bacilli</taxon>
        <taxon>Bacillales</taxon>
        <taxon>Paenibacillaceae</taxon>
        <taxon>Paenibacillus</taxon>
    </lineage>
</organism>
<dbReference type="Proteomes" id="UP001500340">
    <property type="component" value="Unassembled WGS sequence"/>
</dbReference>
<dbReference type="InterPro" id="IPR051695">
    <property type="entry name" value="Phosphoglycerate_Mutase"/>
</dbReference>
<dbReference type="InterPro" id="IPR013078">
    <property type="entry name" value="His_Pase_superF_clade-1"/>
</dbReference>